<dbReference type="InterPro" id="IPR056585">
    <property type="entry name" value="Leprecan_dom"/>
</dbReference>
<dbReference type="PANTHER" id="PTHR13986:SF8">
    <property type="entry name" value="PROLYL 3-HYDROXYLASE 1-LIKE PROTEIN"/>
    <property type="match status" value="1"/>
</dbReference>
<dbReference type="GO" id="GO:0030199">
    <property type="term" value="P:collagen fibril organization"/>
    <property type="evidence" value="ECO:0007669"/>
    <property type="project" value="TreeGrafter"/>
</dbReference>
<reference evidence="7" key="1">
    <citation type="submission" date="2022-03" db="EMBL/GenBank/DDBJ databases">
        <authorList>
            <person name="Martin C."/>
        </authorList>
    </citation>
    <scope>NUCLEOTIDE SEQUENCE</scope>
</reference>
<keyword evidence="4" id="KW-0175">Coiled coil</keyword>
<accession>A0A8S4P161</accession>
<comment type="caution">
    <text evidence="7">The sequence shown here is derived from an EMBL/GenBank/DDBJ whole genome shotgun (WGS) entry which is preliminary data.</text>
</comment>
<keyword evidence="8" id="KW-1185">Reference proteome</keyword>
<dbReference type="AlphaFoldDB" id="A0A8S4P161"/>
<proteinExistence type="inferred from homology"/>
<keyword evidence="2" id="KW-0732">Signal</keyword>
<dbReference type="Proteomes" id="UP000749559">
    <property type="component" value="Unassembled WGS sequence"/>
</dbReference>
<evidence type="ECO:0000256" key="4">
    <source>
        <dbReference type="SAM" id="Coils"/>
    </source>
</evidence>
<evidence type="ECO:0000313" key="7">
    <source>
        <dbReference type="EMBL" id="CAH1786500.1"/>
    </source>
</evidence>
<organism evidence="7 8">
    <name type="scientific">Owenia fusiformis</name>
    <name type="common">Polychaete worm</name>
    <dbReference type="NCBI Taxonomy" id="6347"/>
    <lineage>
        <taxon>Eukaryota</taxon>
        <taxon>Metazoa</taxon>
        <taxon>Spiralia</taxon>
        <taxon>Lophotrochozoa</taxon>
        <taxon>Annelida</taxon>
        <taxon>Polychaeta</taxon>
        <taxon>Sedentaria</taxon>
        <taxon>Canalipalpata</taxon>
        <taxon>Sabellida</taxon>
        <taxon>Oweniida</taxon>
        <taxon>Oweniidae</taxon>
        <taxon>Owenia</taxon>
    </lineage>
</organism>
<evidence type="ECO:0000259" key="6">
    <source>
        <dbReference type="Pfam" id="PF23557"/>
    </source>
</evidence>
<dbReference type="EMBL" id="CAIIXF020000006">
    <property type="protein sequence ID" value="CAH1786500.1"/>
    <property type="molecule type" value="Genomic_DNA"/>
</dbReference>
<evidence type="ECO:0000313" key="8">
    <source>
        <dbReference type="Proteomes" id="UP000749559"/>
    </source>
</evidence>
<evidence type="ECO:0000256" key="1">
    <source>
        <dbReference type="ARBA" id="ARBA00006487"/>
    </source>
</evidence>
<feature type="region of interest" description="Disordered" evidence="5">
    <location>
        <begin position="383"/>
        <end position="406"/>
    </location>
</feature>
<dbReference type="Gene3D" id="1.25.40.10">
    <property type="entry name" value="Tetratricopeptide repeat domain"/>
    <property type="match status" value="2"/>
</dbReference>
<protein>
    <recommendedName>
        <fullName evidence="6">Leprecan-like alpha-helical domain-containing protein</fullName>
    </recommendedName>
</protein>
<keyword evidence="3" id="KW-0325">Glycoprotein</keyword>
<evidence type="ECO:0000256" key="2">
    <source>
        <dbReference type="ARBA" id="ARBA00022729"/>
    </source>
</evidence>
<dbReference type="GO" id="GO:0005518">
    <property type="term" value="F:collagen binding"/>
    <property type="evidence" value="ECO:0007669"/>
    <property type="project" value="TreeGrafter"/>
</dbReference>
<evidence type="ECO:0000256" key="3">
    <source>
        <dbReference type="ARBA" id="ARBA00023180"/>
    </source>
</evidence>
<feature type="coiled-coil region" evidence="4">
    <location>
        <begin position="221"/>
        <end position="248"/>
    </location>
</feature>
<dbReference type="PANTHER" id="PTHR13986">
    <property type="entry name" value="PROTEIN LYSINE HYDROXYLATION COMPLEX COMPONENT"/>
    <property type="match status" value="1"/>
</dbReference>
<feature type="domain" description="Leprecan-like alpha-helical" evidence="6">
    <location>
        <begin position="46"/>
        <end position="340"/>
    </location>
</feature>
<feature type="non-terminal residue" evidence="7">
    <location>
        <position position="566"/>
    </location>
</feature>
<evidence type="ECO:0000256" key="5">
    <source>
        <dbReference type="SAM" id="MobiDB-lite"/>
    </source>
</evidence>
<dbReference type="OrthoDB" id="8517835at2759"/>
<dbReference type="InterPro" id="IPR052284">
    <property type="entry name" value="Collagen_mod_leprecan"/>
</dbReference>
<gene>
    <name evidence="7" type="ORF">OFUS_LOCUS12388</name>
</gene>
<dbReference type="Pfam" id="PF23557">
    <property type="entry name" value="TPR_leprecan"/>
    <property type="match status" value="1"/>
</dbReference>
<dbReference type="GO" id="GO:0005783">
    <property type="term" value="C:endoplasmic reticulum"/>
    <property type="evidence" value="ECO:0007669"/>
    <property type="project" value="TreeGrafter"/>
</dbReference>
<comment type="similarity">
    <text evidence="1">Belongs to the leprecan family.</text>
</comment>
<name>A0A8S4P161_OWEFU</name>
<dbReference type="InterPro" id="IPR011990">
    <property type="entry name" value="TPR-like_helical_dom_sf"/>
</dbReference>
<sequence length="566" mass="66102">MAAHTDTYLLQICHVCSRKMSIYLTLALVFQVIHVHAIPEDPLMTYDQWYSAGTAAYTKEKWYDCITNFLRALEDHKFYQTNLITCRVDCQTKHFLPLEKVVNVELAFFDYALRVSDCVRRCKKRVFEERPDGTASKEVEEAFESLKPYDYLQLCYYKIDNLEQAIATAYTFLLGNPEHEPMRRNIEYYRKMPGVKLDWFKDIELKTYQAYYLQALDHYKKDEWLMVLENMEKALQNYYKEHEQCAALCEEKYDHESFPEFYNAISDHYISVLKCKMNCPVKMGRVYGKPNKHYLADHFHYLQFAYYKVGNIEKAAQAVASFLLLKPDDDTQFRNKIYYLTQESISETHFTPRQDLMKFHLEQTQMSQLLRYAEKHYISADSEMEEKDYPEEVPPRNRGVNPEDLIKTYPVDPEGIKEYEGHGVKIIGDEVLLNGTERFAADGILTEDQCNTLIELAQQGSLFGDGYKQSKVKGSPHTEHEMFEGLTVIRSAQLAQNADVDPEWVQLYLDVADKARDLARKYFVGDKPLYFDFTHLVCRTALEGGINREDLSHPIHGDNCLLLPDG</sequence>